<sequence>MGGQDQDEVEGVSGSGEAAKVDVPRGDDLGIPAWSGFDPEMKTSVIFDVITPLVAGLASASGIGAIAGVGRLAADIRQACYQIRHNKSNFRFLSGEVRQMYAMIYAQYRTTHNNVIKKDLIGVATILYSLHHFCKEVLEQSLFKRIVKKGENERRIFHYRRQFKAARDALIVKSVVDIRRLMQDEVDKSTGLSPLPLACTPTANGNMAQSTRKRVSESVEGRGNVGPSNEQERLHEQGIHRQDSRYPRRSRLQVARETWSAPANSRISQNRLSFRRNLDTTDGANHWASRARDVIPMNTSIPGQINVGTMGNAHFGNNAPGAIVIQSSSGVGYSGYY</sequence>
<organism evidence="2 3">
    <name type="scientific">Ephemerocybe angulata</name>
    <dbReference type="NCBI Taxonomy" id="980116"/>
    <lineage>
        <taxon>Eukaryota</taxon>
        <taxon>Fungi</taxon>
        <taxon>Dikarya</taxon>
        <taxon>Basidiomycota</taxon>
        <taxon>Agaricomycotina</taxon>
        <taxon>Agaricomycetes</taxon>
        <taxon>Agaricomycetidae</taxon>
        <taxon>Agaricales</taxon>
        <taxon>Agaricineae</taxon>
        <taxon>Psathyrellaceae</taxon>
        <taxon>Ephemerocybe</taxon>
    </lineage>
</organism>
<dbReference type="GO" id="GO:0007166">
    <property type="term" value="P:cell surface receptor signaling pathway"/>
    <property type="evidence" value="ECO:0007669"/>
    <property type="project" value="InterPro"/>
</dbReference>
<proteinExistence type="predicted"/>
<feature type="compositionally biased region" description="Basic and acidic residues" evidence="1">
    <location>
        <begin position="230"/>
        <end position="246"/>
    </location>
</feature>
<evidence type="ECO:0000313" key="2">
    <source>
        <dbReference type="EMBL" id="KAF6745002.1"/>
    </source>
</evidence>
<feature type="region of interest" description="Disordered" evidence="1">
    <location>
        <begin position="192"/>
        <end position="249"/>
    </location>
</feature>
<dbReference type="CDD" id="cd21037">
    <property type="entry name" value="MLKL_NTD"/>
    <property type="match status" value="1"/>
</dbReference>
<dbReference type="AlphaFoldDB" id="A0A8H6HF45"/>
<feature type="region of interest" description="Disordered" evidence="1">
    <location>
        <begin position="1"/>
        <end position="24"/>
    </location>
</feature>
<keyword evidence="3" id="KW-1185">Reference proteome</keyword>
<dbReference type="InterPro" id="IPR059179">
    <property type="entry name" value="MLKL-like_MCAfunc"/>
</dbReference>
<feature type="compositionally biased region" description="Acidic residues" evidence="1">
    <location>
        <begin position="1"/>
        <end position="10"/>
    </location>
</feature>
<evidence type="ECO:0000313" key="3">
    <source>
        <dbReference type="Proteomes" id="UP000521943"/>
    </source>
</evidence>
<dbReference type="OrthoDB" id="2120021at2759"/>
<dbReference type="InterPro" id="IPR036537">
    <property type="entry name" value="Adaptor_Cbl_N_dom_sf"/>
</dbReference>
<name>A0A8H6HF45_9AGAR</name>
<dbReference type="Proteomes" id="UP000521943">
    <property type="component" value="Unassembled WGS sequence"/>
</dbReference>
<protein>
    <submittedName>
        <fullName evidence="2">Uncharacterized protein</fullName>
    </submittedName>
</protein>
<gene>
    <name evidence="2" type="ORF">DFP72DRAFT_1077901</name>
</gene>
<comment type="caution">
    <text evidence="2">The sequence shown here is derived from an EMBL/GenBank/DDBJ whole genome shotgun (WGS) entry which is preliminary data.</text>
</comment>
<evidence type="ECO:0000256" key="1">
    <source>
        <dbReference type="SAM" id="MobiDB-lite"/>
    </source>
</evidence>
<feature type="compositionally biased region" description="Polar residues" evidence="1">
    <location>
        <begin position="201"/>
        <end position="210"/>
    </location>
</feature>
<dbReference type="Gene3D" id="1.20.930.20">
    <property type="entry name" value="Adaptor protein Cbl, N-terminal domain"/>
    <property type="match status" value="1"/>
</dbReference>
<accession>A0A8H6HF45</accession>
<dbReference type="EMBL" id="JACGCI010000111">
    <property type="protein sequence ID" value="KAF6745002.1"/>
    <property type="molecule type" value="Genomic_DNA"/>
</dbReference>
<reference evidence="2 3" key="1">
    <citation type="submission" date="2020-07" db="EMBL/GenBank/DDBJ databases">
        <title>Comparative genomics of pyrophilous fungi reveals a link between fire events and developmental genes.</title>
        <authorList>
            <consortium name="DOE Joint Genome Institute"/>
            <person name="Steindorff A.S."/>
            <person name="Carver A."/>
            <person name="Calhoun S."/>
            <person name="Stillman K."/>
            <person name="Liu H."/>
            <person name="Lipzen A."/>
            <person name="Pangilinan J."/>
            <person name="Labutti K."/>
            <person name="Bruns T.D."/>
            <person name="Grigoriev I.V."/>
        </authorList>
    </citation>
    <scope>NUCLEOTIDE SEQUENCE [LARGE SCALE GENOMIC DNA]</scope>
    <source>
        <strain evidence="2 3">CBS 144469</strain>
    </source>
</reference>